<keyword evidence="1" id="KW-1185">Reference proteome</keyword>
<organism evidence="1 2">
    <name type="scientific">Ditylenchus dipsaci</name>
    <dbReference type="NCBI Taxonomy" id="166011"/>
    <lineage>
        <taxon>Eukaryota</taxon>
        <taxon>Metazoa</taxon>
        <taxon>Ecdysozoa</taxon>
        <taxon>Nematoda</taxon>
        <taxon>Chromadorea</taxon>
        <taxon>Rhabditida</taxon>
        <taxon>Tylenchina</taxon>
        <taxon>Tylenchomorpha</taxon>
        <taxon>Sphaerularioidea</taxon>
        <taxon>Anguinidae</taxon>
        <taxon>Anguininae</taxon>
        <taxon>Ditylenchus</taxon>
    </lineage>
</organism>
<evidence type="ECO:0000313" key="1">
    <source>
        <dbReference type="Proteomes" id="UP000887574"/>
    </source>
</evidence>
<dbReference type="Proteomes" id="UP000887574">
    <property type="component" value="Unplaced"/>
</dbReference>
<accession>A0A915DNH4</accession>
<dbReference type="AlphaFoldDB" id="A0A915DNH4"/>
<name>A0A915DNH4_9BILA</name>
<evidence type="ECO:0000313" key="2">
    <source>
        <dbReference type="WBParaSite" id="jg21232"/>
    </source>
</evidence>
<dbReference type="WBParaSite" id="jg21232">
    <property type="protein sequence ID" value="jg21232"/>
    <property type="gene ID" value="jg21232"/>
</dbReference>
<proteinExistence type="predicted"/>
<reference evidence="2" key="1">
    <citation type="submission" date="2022-11" db="UniProtKB">
        <authorList>
            <consortium name="WormBaseParasite"/>
        </authorList>
    </citation>
    <scope>IDENTIFICATION</scope>
</reference>
<protein>
    <submittedName>
        <fullName evidence="2">Uncharacterized protein</fullName>
    </submittedName>
</protein>
<sequence length="71" mass="8604">METREPANLKSHLQMHSKYKEKFEEMFQKFNVEEYKIHGLAMFLDARFKDRVASNNFKFNSDVIAWIQEKC</sequence>